<keyword evidence="1" id="KW-0812">Transmembrane</keyword>
<feature type="transmembrane region" description="Helical" evidence="1">
    <location>
        <begin position="12"/>
        <end position="32"/>
    </location>
</feature>
<reference evidence="3" key="1">
    <citation type="submission" date="2019-08" db="EMBL/GenBank/DDBJ databases">
        <authorList>
            <person name="Kucharzyk K."/>
            <person name="Murdoch R.W."/>
            <person name="Higgins S."/>
            <person name="Loffler F."/>
        </authorList>
    </citation>
    <scope>NUCLEOTIDE SEQUENCE</scope>
</reference>
<gene>
    <name evidence="3" type="ORF">SDC9_57992</name>
</gene>
<evidence type="ECO:0000256" key="1">
    <source>
        <dbReference type="SAM" id="Phobius"/>
    </source>
</evidence>
<protein>
    <recommendedName>
        <fullName evidence="2">DUF112 domain-containing protein</fullName>
    </recommendedName>
</protein>
<evidence type="ECO:0000259" key="2">
    <source>
        <dbReference type="Pfam" id="PF01970"/>
    </source>
</evidence>
<dbReference type="PANTHER" id="PTHR35342">
    <property type="entry name" value="TRICARBOXYLIC TRANSPORT PROTEIN"/>
    <property type="match status" value="1"/>
</dbReference>
<comment type="caution">
    <text evidence="3">The sequence shown here is derived from an EMBL/GenBank/DDBJ whole genome shotgun (WGS) entry which is preliminary data.</text>
</comment>
<dbReference type="AlphaFoldDB" id="A0A644X661"/>
<evidence type="ECO:0000313" key="3">
    <source>
        <dbReference type="EMBL" id="MPM11642.1"/>
    </source>
</evidence>
<sequence length="153" mass="16972">MFIQTSSEMFQAILAGGFVGSFFLLLLGYLAAPRISKVLTIPKRVLLPLVTVLCVIGSFAANNRSFDVLLMFLFGILGFFMRRRSYSVAPMTLAIVLGGMMDSNFRRAVSLASSEDNKLLALFGRPITMILLLLLLITLATNSNLFNRRRKSK</sequence>
<keyword evidence="1" id="KW-0472">Membrane</keyword>
<feature type="transmembrane region" description="Helical" evidence="1">
    <location>
        <begin position="44"/>
        <end position="60"/>
    </location>
</feature>
<dbReference type="InterPro" id="IPR002823">
    <property type="entry name" value="DUF112_TM"/>
</dbReference>
<dbReference type="PANTHER" id="PTHR35342:SF5">
    <property type="entry name" value="TRICARBOXYLIC TRANSPORT PROTEIN"/>
    <property type="match status" value="1"/>
</dbReference>
<feature type="transmembrane region" description="Helical" evidence="1">
    <location>
        <begin position="126"/>
        <end position="146"/>
    </location>
</feature>
<dbReference type="EMBL" id="VSSQ01001857">
    <property type="protein sequence ID" value="MPM11642.1"/>
    <property type="molecule type" value="Genomic_DNA"/>
</dbReference>
<feature type="domain" description="DUF112" evidence="2">
    <location>
        <begin position="2"/>
        <end position="92"/>
    </location>
</feature>
<proteinExistence type="predicted"/>
<dbReference type="Pfam" id="PF01970">
    <property type="entry name" value="TctA"/>
    <property type="match status" value="1"/>
</dbReference>
<keyword evidence="1" id="KW-1133">Transmembrane helix</keyword>
<accession>A0A644X661</accession>
<organism evidence="3">
    <name type="scientific">bioreactor metagenome</name>
    <dbReference type="NCBI Taxonomy" id="1076179"/>
    <lineage>
        <taxon>unclassified sequences</taxon>
        <taxon>metagenomes</taxon>
        <taxon>ecological metagenomes</taxon>
    </lineage>
</organism>
<name>A0A644X661_9ZZZZ</name>